<dbReference type="EMBL" id="GEDG01042130">
    <property type="protein sequence ID" value="JAP06246.1"/>
    <property type="molecule type" value="Transcribed_RNA"/>
</dbReference>
<name>A0A0V0GFW4_SOLCH</name>
<proteinExistence type="predicted"/>
<reference evidence="1" key="1">
    <citation type="submission" date="2015-12" db="EMBL/GenBank/DDBJ databases">
        <title>Gene expression during late stages of embryo sac development: a critical building block for successful pollen-pistil interactions.</title>
        <authorList>
            <person name="Liu Y."/>
            <person name="Joly V."/>
            <person name="Sabar M."/>
            <person name="Matton D.P."/>
        </authorList>
    </citation>
    <scope>NUCLEOTIDE SEQUENCE</scope>
</reference>
<sequence length="62" mass="7028">SIKEPSGKLTKMYLDSNTRDSSNYPHCRLVFKNVLRPAAFSNSPPISSIISYTSYKSPFTRK</sequence>
<dbReference type="AlphaFoldDB" id="A0A0V0GFW4"/>
<organism evidence="1">
    <name type="scientific">Solanum chacoense</name>
    <name type="common">Chaco potato</name>
    <dbReference type="NCBI Taxonomy" id="4108"/>
    <lineage>
        <taxon>Eukaryota</taxon>
        <taxon>Viridiplantae</taxon>
        <taxon>Streptophyta</taxon>
        <taxon>Embryophyta</taxon>
        <taxon>Tracheophyta</taxon>
        <taxon>Spermatophyta</taxon>
        <taxon>Magnoliopsida</taxon>
        <taxon>eudicotyledons</taxon>
        <taxon>Gunneridae</taxon>
        <taxon>Pentapetalae</taxon>
        <taxon>asterids</taxon>
        <taxon>lamiids</taxon>
        <taxon>Solanales</taxon>
        <taxon>Solanaceae</taxon>
        <taxon>Solanoideae</taxon>
        <taxon>Solaneae</taxon>
        <taxon>Solanum</taxon>
    </lineage>
</organism>
<accession>A0A0V0GFW4</accession>
<protein>
    <submittedName>
        <fullName evidence="1">Putative ovule protein</fullName>
    </submittedName>
</protein>
<evidence type="ECO:0000313" key="1">
    <source>
        <dbReference type="EMBL" id="JAP06246.1"/>
    </source>
</evidence>
<feature type="non-terminal residue" evidence="1">
    <location>
        <position position="1"/>
    </location>
</feature>